<dbReference type="InterPro" id="IPR037202">
    <property type="entry name" value="ESCRT_assembly_dom"/>
</dbReference>
<keyword evidence="4 5" id="KW-0653">Protein transport</keyword>
<dbReference type="PIRSF" id="PIRSF017535">
    <property type="entry name" value="VPS28"/>
    <property type="match status" value="1"/>
</dbReference>
<dbReference type="GeneID" id="89925395"/>
<dbReference type="Gene3D" id="1.20.1440.200">
    <property type="match status" value="1"/>
</dbReference>
<dbReference type="FunFam" id="1.20.1440.200:FF:000003">
    <property type="entry name" value="Vacuolar protein sorting-associated protein 28"/>
    <property type="match status" value="1"/>
</dbReference>
<keyword evidence="2 5" id="KW-0813">Transport</keyword>
<dbReference type="PANTHER" id="PTHR12937:SF0">
    <property type="entry name" value="VACUOLAR PROTEIN SORTING-ASSOCIATED PROTEIN 28 HOMOLOG"/>
    <property type="match status" value="1"/>
</dbReference>
<evidence type="ECO:0000256" key="3">
    <source>
        <dbReference type="ARBA" id="ARBA00022753"/>
    </source>
</evidence>
<evidence type="ECO:0000256" key="4">
    <source>
        <dbReference type="ARBA" id="ARBA00022927"/>
    </source>
</evidence>
<dbReference type="InterPro" id="IPR038358">
    <property type="entry name" value="VPS28_N_sf"/>
</dbReference>
<evidence type="ECO:0000256" key="1">
    <source>
        <dbReference type="ARBA" id="ARBA00004633"/>
    </source>
</evidence>
<dbReference type="EMBL" id="JAVRRT010000006">
    <property type="protein sequence ID" value="KAK5170905.1"/>
    <property type="molecule type" value="Genomic_DNA"/>
</dbReference>
<keyword evidence="3 5" id="KW-0967">Endosome</keyword>
<dbReference type="GO" id="GO:0031902">
    <property type="term" value="C:late endosome membrane"/>
    <property type="evidence" value="ECO:0007669"/>
    <property type="project" value="UniProtKB-SubCell"/>
</dbReference>
<dbReference type="Gene3D" id="1.20.120.1130">
    <property type="match status" value="1"/>
</dbReference>
<sequence length="254" mass="28650">MQTPKQLAYAPTPYSYTPSNNLRATINEDEEVRLAENAAERDLYESLAEIYSIIVTLDALEKAYLRDSIKEIEYTETCDRLLRQYRSTLTDESVEAAFGDLESFKREWDLEVPRATERLKIGLPATIESTPTHLPPSRASSHRTNLPSTSQPHQPSSSGPVAQHIVAASENFITLFDAVKMSMLSKDTLHPILVEVIQSVNKVTDRDFENKGKIVQWLITLNQMRAAEELSGEQARELSFDLGLAYEGFKKTLD</sequence>
<comment type="similarity">
    <text evidence="5 6">Belongs to the VPS28 family.</text>
</comment>
<dbReference type="GO" id="GO:0044877">
    <property type="term" value="F:protein-containing complex binding"/>
    <property type="evidence" value="ECO:0007669"/>
    <property type="project" value="TreeGrafter"/>
</dbReference>
<evidence type="ECO:0000256" key="5">
    <source>
        <dbReference type="PIRNR" id="PIRNR017535"/>
    </source>
</evidence>
<evidence type="ECO:0000313" key="10">
    <source>
        <dbReference type="EMBL" id="KAK5170905.1"/>
    </source>
</evidence>
<dbReference type="FunFam" id="1.20.120.1130:FF:000001">
    <property type="entry name" value="Vacuolar protein sorting-associated protein 28 homolog"/>
    <property type="match status" value="1"/>
</dbReference>
<feature type="region of interest" description="Disordered" evidence="7">
    <location>
        <begin position="126"/>
        <end position="161"/>
    </location>
</feature>
<comment type="caution">
    <text evidence="10">The sequence shown here is derived from an EMBL/GenBank/DDBJ whole genome shotgun (WGS) entry which is preliminary data.</text>
</comment>
<evidence type="ECO:0000256" key="7">
    <source>
        <dbReference type="SAM" id="MobiDB-lite"/>
    </source>
</evidence>
<dbReference type="InterPro" id="IPR017898">
    <property type="entry name" value="VPS28_N"/>
</dbReference>
<dbReference type="Proteomes" id="UP001337655">
    <property type="component" value="Unassembled WGS sequence"/>
</dbReference>
<dbReference type="PANTHER" id="PTHR12937">
    <property type="entry name" value="VACUOLAR PROTEIN SORTING 28, ISOFORM 2 VPS28"/>
    <property type="match status" value="1"/>
</dbReference>
<dbReference type="GO" id="GO:0043328">
    <property type="term" value="P:protein transport to vacuole involved in ubiquitin-dependent protein catabolic process via the multivesicular body sorting pathway"/>
    <property type="evidence" value="ECO:0007669"/>
    <property type="project" value="TreeGrafter"/>
</dbReference>
<feature type="compositionally biased region" description="Low complexity" evidence="7">
    <location>
        <begin position="147"/>
        <end position="160"/>
    </location>
</feature>
<organism evidence="10 11">
    <name type="scientific">Saxophila tyrrhenica</name>
    <dbReference type="NCBI Taxonomy" id="1690608"/>
    <lineage>
        <taxon>Eukaryota</taxon>
        <taxon>Fungi</taxon>
        <taxon>Dikarya</taxon>
        <taxon>Ascomycota</taxon>
        <taxon>Pezizomycotina</taxon>
        <taxon>Dothideomycetes</taxon>
        <taxon>Dothideomycetidae</taxon>
        <taxon>Mycosphaerellales</taxon>
        <taxon>Extremaceae</taxon>
        <taxon>Saxophila</taxon>
    </lineage>
</organism>
<name>A0AAV9PET7_9PEZI</name>
<dbReference type="GO" id="GO:0000813">
    <property type="term" value="C:ESCRT I complex"/>
    <property type="evidence" value="ECO:0007669"/>
    <property type="project" value="UniProtKB-UniRule"/>
</dbReference>
<feature type="compositionally biased region" description="Polar residues" evidence="7">
    <location>
        <begin position="127"/>
        <end position="146"/>
    </location>
</feature>
<dbReference type="PROSITE" id="PS51313">
    <property type="entry name" value="VPS28_N"/>
    <property type="match status" value="1"/>
</dbReference>
<evidence type="ECO:0000256" key="2">
    <source>
        <dbReference type="ARBA" id="ARBA00022448"/>
    </source>
</evidence>
<dbReference type="RefSeq" id="XP_064659933.1">
    <property type="nucleotide sequence ID" value="XM_064801303.1"/>
</dbReference>
<feature type="domain" description="VPS28 N-terminal" evidence="9">
    <location>
        <begin position="21"/>
        <end position="129"/>
    </location>
</feature>
<feature type="domain" description="VPS28 C-terminal" evidence="8">
    <location>
        <begin position="160"/>
        <end position="254"/>
    </location>
</feature>
<protein>
    <recommendedName>
        <fullName evidence="5">Vacuolar protein sorting-associated protein 28</fullName>
    </recommendedName>
    <alternativeName>
        <fullName evidence="5">ESCRT-I complex subunit VPS28</fullName>
    </alternativeName>
</protein>
<reference evidence="10 11" key="1">
    <citation type="submission" date="2023-08" db="EMBL/GenBank/DDBJ databases">
        <title>Black Yeasts Isolated from many extreme environments.</title>
        <authorList>
            <person name="Coleine C."/>
            <person name="Stajich J.E."/>
            <person name="Selbmann L."/>
        </authorList>
    </citation>
    <scope>NUCLEOTIDE SEQUENCE [LARGE SCALE GENOMIC DNA]</scope>
    <source>
        <strain evidence="10 11">CCFEE 5935</strain>
    </source>
</reference>
<evidence type="ECO:0000313" key="11">
    <source>
        <dbReference type="Proteomes" id="UP001337655"/>
    </source>
</evidence>
<comment type="function">
    <text evidence="5">Component of the ESCRT-I complex (endosomal sorting complex required for transport I), a regulator of vesicular trafficking process.</text>
</comment>
<dbReference type="InterPro" id="IPR017899">
    <property type="entry name" value="VPS28_C"/>
</dbReference>
<comment type="subcellular location">
    <subcellularLocation>
        <location evidence="1">Late endosome membrane</location>
        <topology evidence="1">Peripheral membrane protein</topology>
    </subcellularLocation>
</comment>
<evidence type="ECO:0000256" key="6">
    <source>
        <dbReference type="PROSITE-ProRule" id="PRU00642"/>
    </source>
</evidence>
<dbReference type="Pfam" id="PF03997">
    <property type="entry name" value="VPS28"/>
    <property type="match status" value="1"/>
</dbReference>
<keyword evidence="11" id="KW-1185">Reference proteome</keyword>
<dbReference type="SUPFAM" id="SSF140111">
    <property type="entry name" value="Endosomal sorting complex assembly domain"/>
    <property type="match status" value="1"/>
</dbReference>
<dbReference type="PROSITE" id="PS51310">
    <property type="entry name" value="VPS28_C"/>
    <property type="match status" value="1"/>
</dbReference>
<dbReference type="AlphaFoldDB" id="A0AAV9PET7"/>
<proteinExistence type="inferred from homology"/>
<evidence type="ECO:0000259" key="9">
    <source>
        <dbReference type="PROSITE" id="PS51313"/>
    </source>
</evidence>
<accession>A0AAV9PET7</accession>
<evidence type="ECO:0000259" key="8">
    <source>
        <dbReference type="PROSITE" id="PS51310"/>
    </source>
</evidence>
<dbReference type="InterPro" id="IPR037206">
    <property type="entry name" value="VPS28_C_sf"/>
</dbReference>
<gene>
    <name evidence="10" type="primary">VPS28</name>
    <name evidence="10" type="ORF">LTR77_004049</name>
</gene>
<dbReference type="InterPro" id="IPR007143">
    <property type="entry name" value="Vps28"/>
</dbReference>
<dbReference type="SUPFAM" id="SSF140427">
    <property type="entry name" value="VPS28 C-terminal domain-like"/>
    <property type="match status" value="1"/>
</dbReference>